<evidence type="ECO:0000313" key="9">
    <source>
        <dbReference type="EMBL" id="EST11397.1"/>
    </source>
</evidence>
<dbReference type="PANTHER" id="PTHR30269">
    <property type="entry name" value="TRANSMEMBRANE PROTEIN YFCA"/>
    <property type="match status" value="1"/>
</dbReference>
<feature type="transmembrane region" description="Helical" evidence="8">
    <location>
        <begin position="46"/>
        <end position="66"/>
    </location>
</feature>
<comment type="caution">
    <text evidence="9">The sequence shown here is derived from an EMBL/GenBank/DDBJ whole genome shotgun (WGS) entry which is preliminary data.</text>
</comment>
<dbReference type="Pfam" id="PF01925">
    <property type="entry name" value="TauE"/>
    <property type="match status" value="1"/>
</dbReference>
<evidence type="ECO:0000256" key="2">
    <source>
        <dbReference type="ARBA" id="ARBA00009142"/>
    </source>
</evidence>
<evidence type="ECO:0000256" key="5">
    <source>
        <dbReference type="ARBA" id="ARBA00022692"/>
    </source>
</evidence>
<keyword evidence="4 8" id="KW-1003">Cell membrane</keyword>
<evidence type="ECO:0000313" key="10">
    <source>
        <dbReference type="Proteomes" id="UP000018296"/>
    </source>
</evidence>
<comment type="similarity">
    <text evidence="2 8">Belongs to the 4-toluene sulfonate uptake permease (TSUP) (TC 2.A.102) family.</text>
</comment>
<feature type="transmembrane region" description="Helical" evidence="8">
    <location>
        <begin position="9"/>
        <end position="34"/>
    </location>
</feature>
<dbReference type="GO" id="GO:0005886">
    <property type="term" value="C:plasma membrane"/>
    <property type="evidence" value="ECO:0007669"/>
    <property type="project" value="UniProtKB-SubCell"/>
</dbReference>
<reference evidence="9 10" key="1">
    <citation type="journal article" date="2013" name="Genome Announc.">
        <title>Genome Sequence of Sporolactobacillus laevolacticus DSM442, an Efficient Polymer-Grade D-Lactate Producer from Agricultural Waste Cottonseed as a Nitrogen Source.</title>
        <authorList>
            <person name="Wang H."/>
            <person name="Wang L."/>
            <person name="Ju J."/>
            <person name="Yu B."/>
            <person name="Ma Y."/>
        </authorList>
    </citation>
    <scope>NUCLEOTIDE SEQUENCE [LARGE SCALE GENOMIC DNA]</scope>
    <source>
        <strain evidence="9 10">DSM 442</strain>
    </source>
</reference>
<keyword evidence="10" id="KW-1185">Reference proteome</keyword>
<dbReference type="RefSeq" id="WP_023510678.1">
    <property type="nucleotide sequence ID" value="NZ_AWTC01000012.1"/>
</dbReference>
<protein>
    <recommendedName>
        <fullName evidence="8">Probable membrane transporter protein</fullName>
    </recommendedName>
</protein>
<feature type="transmembrane region" description="Helical" evidence="8">
    <location>
        <begin position="208"/>
        <end position="228"/>
    </location>
</feature>
<dbReference type="PATRIC" id="fig|1395513.3.peg.2469"/>
<proteinExistence type="inferred from homology"/>
<evidence type="ECO:0000256" key="7">
    <source>
        <dbReference type="ARBA" id="ARBA00023136"/>
    </source>
</evidence>
<feature type="transmembrane region" description="Helical" evidence="8">
    <location>
        <begin position="103"/>
        <end position="121"/>
    </location>
</feature>
<dbReference type="STRING" id="1395513.P343_12175"/>
<organism evidence="9 10">
    <name type="scientific">Sporolactobacillus laevolacticus DSM 442</name>
    <dbReference type="NCBI Taxonomy" id="1395513"/>
    <lineage>
        <taxon>Bacteria</taxon>
        <taxon>Bacillati</taxon>
        <taxon>Bacillota</taxon>
        <taxon>Bacilli</taxon>
        <taxon>Bacillales</taxon>
        <taxon>Sporolactobacillaceae</taxon>
        <taxon>Sporolactobacillus</taxon>
    </lineage>
</organism>
<evidence type="ECO:0000256" key="8">
    <source>
        <dbReference type="RuleBase" id="RU363041"/>
    </source>
</evidence>
<evidence type="ECO:0000256" key="3">
    <source>
        <dbReference type="ARBA" id="ARBA00022448"/>
    </source>
</evidence>
<dbReference type="EMBL" id="AWTC01000012">
    <property type="protein sequence ID" value="EST11397.1"/>
    <property type="molecule type" value="Genomic_DNA"/>
</dbReference>
<keyword evidence="6 8" id="KW-1133">Transmembrane helix</keyword>
<dbReference type="Proteomes" id="UP000018296">
    <property type="component" value="Unassembled WGS sequence"/>
</dbReference>
<dbReference type="OrthoDB" id="554695at2"/>
<dbReference type="InterPro" id="IPR052017">
    <property type="entry name" value="TSUP"/>
</dbReference>
<name>V6IW02_9BACL</name>
<feature type="transmembrane region" description="Helical" evidence="8">
    <location>
        <begin position="78"/>
        <end position="97"/>
    </location>
</feature>
<sequence>MITLGFSQLVILIVGGFFAGVVDTIIGGGGLFSIPALFLVGAPAQVVLGTNQFALSMGSLIGTVKFSQKGYMRWWPETLICLIGTLPGTILGVVTTIQIPPEILQVIIMILLVVIGVIVLLKKEFGTQERIGKGSLTLARALIIFLLGLFFGFYEGFFGPGSGLLIIFSLTIWFGFSLLQASGSAKVISLVGNVTAFIVFAMHGSVLWVAGLVMGISVIIGAYVGVYFAQYGAKILRPVMLTVIVLLIVKILLPIF</sequence>
<keyword evidence="7 8" id="KW-0472">Membrane</keyword>
<feature type="transmembrane region" description="Helical" evidence="8">
    <location>
        <begin position="133"/>
        <end position="151"/>
    </location>
</feature>
<keyword evidence="5 8" id="KW-0812">Transmembrane</keyword>
<feature type="transmembrane region" description="Helical" evidence="8">
    <location>
        <begin position="235"/>
        <end position="253"/>
    </location>
</feature>
<feature type="transmembrane region" description="Helical" evidence="8">
    <location>
        <begin position="157"/>
        <end position="176"/>
    </location>
</feature>
<accession>V6IW02</accession>
<feature type="transmembrane region" description="Helical" evidence="8">
    <location>
        <begin position="183"/>
        <end position="202"/>
    </location>
</feature>
<evidence type="ECO:0000256" key="1">
    <source>
        <dbReference type="ARBA" id="ARBA00004651"/>
    </source>
</evidence>
<keyword evidence="3" id="KW-0813">Transport</keyword>
<evidence type="ECO:0000256" key="4">
    <source>
        <dbReference type="ARBA" id="ARBA00022475"/>
    </source>
</evidence>
<dbReference type="PANTHER" id="PTHR30269:SF0">
    <property type="entry name" value="MEMBRANE TRANSPORTER PROTEIN YFCA-RELATED"/>
    <property type="match status" value="1"/>
</dbReference>
<gene>
    <name evidence="9" type="ORF">P343_12175</name>
</gene>
<dbReference type="AlphaFoldDB" id="V6IW02"/>
<dbReference type="InterPro" id="IPR002781">
    <property type="entry name" value="TM_pro_TauE-like"/>
</dbReference>
<comment type="subcellular location">
    <subcellularLocation>
        <location evidence="1 8">Cell membrane</location>
        <topology evidence="1 8">Multi-pass membrane protein</topology>
    </subcellularLocation>
</comment>
<evidence type="ECO:0000256" key="6">
    <source>
        <dbReference type="ARBA" id="ARBA00022989"/>
    </source>
</evidence>
<dbReference type="eggNOG" id="COG0730">
    <property type="taxonomic scope" value="Bacteria"/>
</dbReference>